<dbReference type="PROSITE" id="PS51186">
    <property type="entry name" value="GNAT"/>
    <property type="match status" value="1"/>
</dbReference>
<keyword evidence="3" id="KW-1185">Reference proteome</keyword>
<evidence type="ECO:0000259" key="1">
    <source>
        <dbReference type="PROSITE" id="PS51186"/>
    </source>
</evidence>
<accession>A0A1S8TFL5</accession>
<dbReference type="InterPro" id="IPR000182">
    <property type="entry name" value="GNAT_dom"/>
</dbReference>
<gene>
    <name evidence="2" type="ORF">CLPUN_26830</name>
</gene>
<proteinExistence type="predicted"/>
<dbReference type="OrthoDB" id="1689703at2"/>
<dbReference type="Proteomes" id="UP000190890">
    <property type="component" value="Unassembled WGS sequence"/>
</dbReference>
<dbReference type="Gene3D" id="3.40.630.30">
    <property type="match status" value="1"/>
</dbReference>
<dbReference type="InterPro" id="IPR016181">
    <property type="entry name" value="Acyl_CoA_acyltransferase"/>
</dbReference>
<evidence type="ECO:0000313" key="2">
    <source>
        <dbReference type="EMBL" id="OOM76451.1"/>
    </source>
</evidence>
<protein>
    <recommendedName>
        <fullName evidence="1">N-acetyltransferase domain-containing protein</fullName>
    </recommendedName>
</protein>
<dbReference type="SUPFAM" id="SSF55729">
    <property type="entry name" value="Acyl-CoA N-acyltransferases (Nat)"/>
    <property type="match status" value="1"/>
</dbReference>
<feature type="domain" description="N-acetyltransferase" evidence="1">
    <location>
        <begin position="108"/>
        <end position="251"/>
    </location>
</feature>
<evidence type="ECO:0000313" key="3">
    <source>
        <dbReference type="Proteomes" id="UP000190890"/>
    </source>
</evidence>
<sequence>MYTKTDILKIAKEQLALDYNCRLSDFEKVKNTVVKNKPIEGRRIYNSDGCFLKILCFGGRAIVCTSPLIMLWCGEKLININGAWFFEYGNLREIDNKLQEFGHEIADIHHYYLPNDNLLSIQPITNVKWYEKEELLQFEDDNRFKEALAFDKNHPDVLAVAAFDGDNIMGMAGASADSKNMWQIGIDILPQYRGRGIGTNLVTQLKNEILNRGKIPFYGTVESHFYSQNIAVSSGFFPAWAELYSKQTKRV</sequence>
<dbReference type="CDD" id="cd04301">
    <property type="entry name" value="NAT_SF"/>
    <property type="match status" value="1"/>
</dbReference>
<dbReference type="AlphaFoldDB" id="A0A1S8TFL5"/>
<name>A0A1S8TFL5_9CLOT</name>
<comment type="caution">
    <text evidence="2">The sequence shown here is derived from an EMBL/GenBank/DDBJ whole genome shotgun (WGS) entry which is preliminary data.</text>
</comment>
<reference evidence="2 3" key="1">
    <citation type="submission" date="2016-05" db="EMBL/GenBank/DDBJ databases">
        <title>Microbial solvent formation.</title>
        <authorList>
            <person name="Poehlein A."/>
            <person name="Montoya Solano J.D."/>
            <person name="Flitsch S."/>
            <person name="Krabben P."/>
            <person name="Duerre P."/>
            <person name="Daniel R."/>
        </authorList>
    </citation>
    <scope>NUCLEOTIDE SEQUENCE [LARGE SCALE GENOMIC DNA]</scope>
    <source>
        <strain evidence="2 3">DSM 2619</strain>
    </source>
</reference>
<dbReference type="STRING" id="29367.CLPUN_26830"/>
<dbReference type="GO" id="GO:0016747">
    <property type="term" value="F:acyltransferase activity, transferring groups other than amino-acyl groups"/>
    <property type="evidence" value="ECO:0007669"/>
    <property type="project" value="InterPro"/>
</dbReference>
<dbReference type="Pfam" id="PF00583">
    <property type="entry name" value="Acetyltransf_1"/>
    <property type="match status" value="1"/>
</dbReference>
<organism evidence="2 3">
    <name type="scientific">Clostridium puniceum</name>
    <dbReference type="NCBI Taxonomy" id="29367"/>
    <lineage>
        <taxon>Bacteria</taxon>
        <taxon>Bacillati</taxon>
        <taxon>Bacillota</taxon>
        <taxon>Clostridia</taxon>
        <taxon>Eubacteriales</taxon>
        <taxon>Clostridiaceae</taxon>
        <taxon>Clostridium</taxon>
    </lineage>
</organism>
<dbReference type="EMBL" id="LZZM01000173">
    <property type="protein sequence ID" value="OOM76451.1"/>
    <property type="molecule type" value="Genomic_DNA"/>
</dbReference>